<protein>
    <submittedName>
        <fullName evidence="2">Uncharacterized protein</fullName>
    </submittedName>
</protein>
<dbReference type="Proteomes" id="UP001549291">
    <property type="component" value="Unassembled WGS sequence"/>
</dbReference>
<gene>
    <name evidence="2" type="ORF">ABIF63_000960</name>
</gene>
<comment type="caution">
    <text evidence="2">The sequence shown here is derived from an EMBL/GenBank/DDBJ whole genome shotgun (WGS) entry which is preliminary data.</text>
</comment>
<accession>A0ABV2RIU3</accession>
<reference evidence="2 3" key="1">
    <citation type="submission" date="2024-06" db="EMBL/GenBank/DDBJ databases">
        <title>Genomic Encyclopedia of Type Strains, Phase V (KMG-V): Genome sequencing to study the core and pangenomes of soil and plant-associated prokaryotes.</title>
        <authorList>
            <person name="Whitman W."/>
        </authorList>
    </citation>
    <scope>NUCLEOTIDE SEQUENCE [LARGE SCALE GENOMIC DNA]</scope>
    <source>
        <strain evidence="2 3">USDA 160</strain>
    </source>
</reference>
<organism evidence="2 3">
    <name type="scientific">Bradyrhizobium japonicum</name>
    <dbReference type="NCBI Taxonomy" id="375"/>
    <lineage>
        <taxon>Bacteria</taxon>
        <taxon>Pseudomonadati</taxon>
        <taxon>Pseudomonadota</taxon>
        <taxon>Alphaproteobacteria</taxon>
        <taxon>Hyphomicrobiales</taxon>
        <taxon>Nitrobacteraceae</taxon>
        <taxon>Bradyrhizobium</taxon>
    </lineage>
</organism>
<feature type="region of interest" description="Disordered" evidence="1">
    <location>
        <begin position="15"/>
        <end position="37"/>
    </location>
</feature>
<keyword evidence="3" id="KW-1185">Reference proteome</keyword>
<proteinExistence type="predicted"/>
<evidence type="ECO:0000313" key="3">
    <source>
        <dbReference type="Proteomes" id="UP001549291"/>
    </source>
</evidence>
<evidence type="ECO:0000256" key="1">
    <source>
        <dbReference type="SAM" id="MobiDB-lite"/>
    </source>
</evidence>
<dbReference type="EMBL" id="JBEPTQ010000002">
    <property type="protein sequence ID" value="MET4716854.1"/>
    <property type="molecule type" value="Genomic_DNA"/>
</dbReference>
<name>A0ABV2RIU3_BRAJP</name>
<evidence type="ECO:0000313" key="2">
    <source>
        <dbReference type="EMBL" id="MET4716854.1"/>
    </source>
</evidence>
<sequence>MSYGLNAVLKQATYSNDAGLDQPNLQPPACDGAPSTR</sequence>